<dbReference type="KEGG" id="amaq:GO499_01170"/>
<evidence type="ECO:0000259" key="1">
    <source>
        <dbReference type="Pfam" id="PF13559"/>
    </source>
</evidence>
<dbReference type="EMBL" id="CP046620">
    <property type="protein sequence ID" value="QHQ33888.1"/>
    <property type="molecule type" value="Genomic_DNA"/>
</dbReference>
<protein>
    <submittedName>
        <fullName evidence="2">DUF4129 domain-containing protein</fullName>
    </submittedName>
</protein>
<sequence length="267" mass="29550">MQILETKGNSGTVRRMFEMAFANSFTRVRTGLHFAAIGLALAVPAAAQENTATTITVIDPPRNQAYTGSLRFTRIDGRLSYVDEANGAIPMDAARITPPEPRKEVDASQIVRIWNGLETGSRIILLAILALLLYVAVKHGRIAARFQRAEVIGDANEVRQAEEAAVPLPEAQSFLQSIRAMKDREEALVKLIAYTLEAAGRQNSIPLRRSETAREFLNRLPSAWPSLPDLRRITMAEELVQFGGRPLAEKTFEDCLRRAENILRGTA</sequence>
<dbReference type="AlphaFoldDB" id="A0A6P1STY7"/>
<dbReference type="InterPro" id="IPR025403">
    <property type="entry name" value="TgpA-like_C"/>
</dbReference>
<evidence type="ECO:0000313" key="3">
    <source>
        <dbReference type="Proteomes" id="UP000464495"/>
    </source>
</evidence>
<gene>
    <name evidence="2" type="ORF">GO499_01170</name>
</gene>
<proteinExistence type="predicted"/>
<organism evidence="2 3">
    <name type="scientific">Algicella marina</name>
    <dbReference type="NCBI Taxonomy" id="2683284"/>
    <lineage>
        <taxon>Bacteria</taxon>
        <taxon>Pseudomonadati</taxon>
        <taxon>Pseudomonadota</taxon>
        <taxon>Alphaproteobacteria</taxon>
        <taxon>Rhodobacterales</taxon>
        <taxon>Paracoccaceae</taxon>
        <taxon>Algicella</taxon>
    </lineage>
</organism>
<dbReference type="Proteomes" id="UP000464495">
    <property type="component" value="Chromosome"/>
</dbReference>
<evidence type="ECO:0000313" key="2">
    <source>
        <dbReference type="EMBL" id="QHQ33888.1"/>
    </source>
</evidence>
<keyword evidence="3" id="KW-1185">Reference proteome</keyword>
<reference evidence="2 3" key="1">
    <citation type="submission" date="2019-12" db="EMBL/GenBank/DDBJ databases">
        <title>Complete genome sequence of Algicella marina strain 9Alg 56(T) isolated from the red alga Tichocarpus crinitus.</title>
        <authorList>
            <person name="Kim S.-G."/>
            <person name="Nedashkovskaya O.I."/>
        </authorList>
    </citation>
    <scope>NUCLEOTIDE SEQUENCE [LARGE SCALE GENOMIC DNA]</scope>
    <source>
        <strain evidence="2 3">9Alg 56</strain>
    </source>
</reference>
<name>A0A6P1STY7_9RHOB</name>
<dbReference type="Pfam" id="PF13559">
    <property type="entry name" value="DUF4129"/>
    <property type="match status" value="1"/>
</dbReference>
<feature type="domain" description="Protein-glutamine gamma-glutamyltransferase-like C-terminal" evidence="1">
    <location>
        <begin position="195"/>
        <end position="259"/>
    </location>
</feature>
<accession>A0A6P1STY7</accession>
<dbReference type="RefSeq" id="WP_161860459.1">
    <property type="nucleotide sequence ID" value="NZ_CP046620.1"/>
</dbReference>